<evidence type="ECO:0000259" key="11">
    <source>
        <dbReference type="Pfam" id="PF00078"/>
    </source>
</evidence>
<evidence type="ECO:0000256" key="3">
    <source>
        <dbReference type="ARBA" id="ARBA00022750"/>
    </source>
</evidence>
<dbReference type="SUPFAM" id="SSF56672">
    <property type="entry name" value="DNA/RNA polymerases"/>
    <property type="match status" value="1"/>
</dbReference>
<dbReference type="GO" id="GO:0003964">
    <property type="term" value="F:RNA-directed DNA polymerase activity"/>
    <property type="evidence" value="ECO:0007669"/>
    <property type="project" value="UniProtKB-KW"/>
</dbReference>
<dbReference type="InterPro" id="IPR043128">
    <property type="entry name" value="Rev_trsase/Diguanyl_cyclase"/>
</dbReference>
<keyword evidence="7 14" id="KW-0695">RNA-directed DNA polymerase</keyword>
<keyword evidence="8" id="KW-0239">DNA-directed DNA polymerase</keyword>
<evidence type="ECO:0000256" key="10">
    <source>
        <dbReference type="ARBA" id="ARBA00023172"/>
    </source>
</evidence>
<keyword evidence="8" id="KW-0808">Transferase</keyword>
<accession>A0ABQ4X2C2</accession>
<keyword evidence="9" id="KW-0238">DNA-binding</keyword>
<keyword evidence="15" id="KW-1185">Reference proteome</keyword>
<keyword evidence="3" id="KW-0064">Aspartyl protease</keyword>
<sequence>MDFRFGYHRLREREGGIPRTAVKKRYGHFGATVMPFGLTNAPTVFMNRVCKPYLEELVIVFIDDILVYSKSKEDNEDHLRLMLELLKKERLYAKFSKCECCLQEVHFLGHVVNHNGIHVDPCKIEAVKNWKAPTTPSEVQSFLGLAGYYRCFIENFSKIAKPPYFVESEYGTKSVICTDHKSLQHIFDQKELNMRQRRWIELFSDYEGEIRYHPGKANMVADALSRKERVIPRCVRAMAMIIQSGVREMILAAQGEAFEQENVLAESLHGLNQQMERKEGESLADKLYHDLRDMYWWPGMKKDIATYVSKCLTCSKVKAEHQRPSGLLQQPKIPEWKWDKITMDFITKLPRSKSGHDNIWVIVDILTKSSHFLAIREDYSTERLAKIYIDEIIARHGVPVSIISDRDGREHTIKTLEDMLRACVIDFGGSWDTHLPLAEFSYNNSYHSSIRCAPFEALYGRKCRSPVLWADIGESSLIGLELVQETTDKVVLIKEKLKAARDRQKSYADNRRKPLEFEVGDRVMLKVSPWKGVADASLHVLLEFEVGDRVMLKVSPWKGVVRFGKKGKLAPRYVGPFEILERIGPVAYRLRLPEELSGFLFDELRGQVVNDVVTQLKVLTSFLEEGEVHVVGWFFSLGVVMLLFVPLCGQAKLFAVRYFVKDRWNLKRGPEIAWEREDYMKSKKSLVVSVTLGVSMAWAKWGVCECISHQGTLGNYLEDVEVVGKVDICVMFNLDVFDVVVSSVLRICAKEDSILANGIVIRQMDKEGGAMSFELPRTQVNRIERLCYISSLKGDLDEAVSSRRGWKNDGYYNGGNLPGAYIVGDSLHYQDYEWYEALKDSELKEQALRNKANMEGLISDDESSNDGWRSRESHEITYHDHDELEYENETHDERQELCKAHELLVCNMRRFKMIKYSFRQNKEYVAIKEDGYDDLAGTSNDAYQAYQEIFHMMDEGWIVARVISNVWKLKKSLT</sequence>
<dbReference type="InterPro" id="IPR050951">
    <property type="entry name" value="Retrovirus_Pol_polyprotein"/>
</dbReference>
<dbReference type="Pfam" id="PF00078">
    <property type="entry name" value="RVT_1"/>
    <property type="match status" value="1"/>
</dbReference>
<dbReference type="InterPro" id="IPR056924">
    <property type="entry name" value="SH3_Tf2-1"/>
</dbReference>
<evidence type="ECO:0000256" key="2">
    <source>
        <dbReference type="ARBA" id="ARBA00022723"/>
    </source>
</evidence>
<dbReference type="InterPro" id="IPR036397">
    <property type="entry name" value="RNaseH_sf"/>
</dbReference>
<dbReference type="Pfam" id="PF17921">
    <property type="entry name" value="Integrase_H2C2"/>
    <property type="match status" value="1"/>
</dbReference>
<dbReference type="Gene3D" id="3.30.420.10">
    <property type="entry name" value="Ribonuclease H-like superfamily/Ribonuclease H"/>
    <property type="match status" value="2"/>
</dbReference>
<dbReference type="Gene3D" id="1.10.340.70">
    <property type="match status" value="1"/>
</dbReference>
<dbReference type="Pfam" id="PF24626">
    <property type="entry name" value="SH3_Tf2-1"/>
    <property type="match status" value="1"/>
</dbReference>
<dbReference type="Gene3D" id="3.30.70.270">
    <property type="match status" value="2"/>
</dbReference>
<reference evidence="14" key="2">
    <citation type="submission" date="2022-01" db="EMBL/GenBank/DDBJ databases">
        <authorList>
            <person name="Yamashiro T."/>
            <person name="Shiraishi A."/>
            <person name="Satake H."/>
            <person name="Nakayama K."/>
        </authorList>
    </citation>
    <scope>NUCLEOTIDE SEQUENCE</scope>
</reference>
<evidence type="ECO:0000256" key="9">
    <source>
        <dbReference type="ARBA" id="ARBA00023125"/>
    </source>
</evidence>
<dbReference type="PANTHER" id="PTHR37984:SF5">
    <property type="entry name" value="PROTEIN NYNRIN-LIKE"/>
    <property type="match status" value="1"/>
</dbReference>
<keyword evidence="5" id="KW-0460">Magnesium</keyword>
<keyword evidence="2" id="KW-0479">Metal-binding</keyword>
<evidence type="ECO:0000256" key="1">
    <source>
        <dbReference type="ARBA" id="ARBA00022670"/>
    </source>
</evidence>
<keyword evidence="6" id="KW-0229">DNA integration</keyword>
<feature type="domain" description="Tf2-1-like SH3-like" evidence="13">
    <location>
        <begin position="547"/>
        <end position="597"/>
    </location>
</feature>
<dbReference type="PANTHER" id="PTHR37984">
    <property type="entry name" value="PROTEIN CBG26694"/>
    <property type="match status" value="1"/>
</dbReference>
<evidence type="ECO:0000313" key="14">
    <source>
        <dbReference type="EMBL" id="GJS59304.1"/>
    </source>
</evidence>
<reference evidence="14" key="1">
    <citation type="journal article" date="2022" name="Int. J. Mol. Sci.">
        <title>Draft Genome of Tanacetum Coccineum: Genomic Comparison of Closely Related Tanacetum-Family Plants.</title>
        <authorList>
            <person name="Yamashiro T."/>
            <person name="Shiraishi A."/>
            <person name="Nakayama K."/>
            <person name="Satake H."/>
        </authorList>
    </citation>
    <scope>NUCLEOTIDE SEQUENCE</scope>
</reference>
<dbReference type="SUPFAM" id="SSF53098">
    <property type="entry name" value="Ribonuclease H-like"/>
    <property type="match status" value="1"/>
</dbReference>
<evidence type="ECO:0000256" key="5">
    <source>
        <dbReference type="ARBA" id="ARBA00022842"/>
    </source>
</evidence>
<evidence type="ECO:0000256" key="4">
    <source>
        <dbReference type="ARBA" id="ARBA00022801"/>
    </source>
</evidence>
<dbReference type="InterPro" id="IPR012337">
    <property type="entry name" value="RNaseH-like_sf"/>
</dbReference>
<evidence type="ECO:0000256" key="7">
    <source>
        <dbReference type="ARBA" id="ARBA00022918"/>
    </source>
</evidence>
<keyword evidence="10" id="KW-0233">DNA recombination</keyword>
<gene>
    <name evidence="14" type="ORF">Tco_0654088</name>
</gene>
<keyword evidence="4" id="KW-0378">Hydrolase</keyword>
<evidence type="ECO:0000256" key="8">
    <source>
        <dbReference type="ARBA" id="ARBA00022932"/>
    </source>
</evidence>
<protein>
    <submittedName>
        <fullName evidence="14">Reverse transcriptase domain-containing protein</fullName>
    </submittedName>
</protein>
<evidence type="ECO:0000259" key="12">
    <source>
        <dbReference type="Pfam" id="PF17921"/>
    </source>
</evidence>
<name>A0ABQ4X2C2_9ASTR</name>
<dbReference type="Gene3D" id="3.10.10.10">
    <property type="entry name" value="HIV Type 1 Reverse Transcriptase, subunit A, domain 1"/>
    <property type="match status" value="1"/>
</dbReference>
<dbReference type="CDD" id="cd01647">
    <property type="entry name" value="RT_LTR"/>
    <property type="match status" value="1"/>
</dbReference>
<dbReference type="Proteomes" id="UP001151760">
    <property type="component" value="Unassembled WGS sequence"/>
</dbReference>
<feature type="domain" description="Integrase zinc-binding" evidence="12">
    <location>
        <begin position="285"/>
        <end position="319"/>
    </location>
</feature>
<evidence type="ECO:0000259" key="13">
    <source>
        <dbReference type="Pfam" id="PF24626"/>
    </source>
</evidence>
<evidence type="ECO:0000256" key="6">
    <source>
        <dbReference type="ARBA" id="ARBA00022908"/>
    </source>
</evidence>
<feature type="domain" description="Reverse transcriptase" evidence="11">
    <location>
        <begin position="6"/>
        <end position="111"/>
    </location>
</feature>
<dbReference type="InterPro" id="IPR000477">
    <property type="entry name" value="RT_dom"/>
</dbReference>
<dbReference type="EMBL" id="BQNB010009140">
    <property type="protein sequence ID" value="GJS59304.1"/>
    <property type="molecule type" value="Genomic_DNA"/>
</dbReference>
<comment type="caution">
    <text evidence="14">The sequence shown here is derived from an EMBL/GenBank/DDBJ whole genome shotgun (WGS) entry which is preliminary data.</text>
</comment>
<keyword evidence="1" id="KW-0645">Protease</keyword>
<dbReference type="InterPro" id="IPR043502">
    <property type="entry name" value="DNA/RNA_pol_sf"/>
</dbReference>
<keyword evidence="8" id="KW-0548">Nucleotidyltransferase</keyword>
<proteinExistence type="predicted"/>
<organism evidence="14 15">
    <name type="scientific">Tanacetum coccineum</name>
    <dbReference type="NCBI Taxonomy" id="301880"/>
    <lineage>
        <taxon>Eukaryota</taxon>
        <taxon>Viridiplantae</taxon>
        <taxon>Streptophyta</taxon>
        <taxon>Embryophyta</taxon>
        <taxon>Tracheophyta</taxon>
        <taxon>Spermatophyta</taxon>
        <taxon>Magnoliopsida</taxon>
        <taxon>eudicotyledons</taxon>
        <taxon>Gunneridae</taxon>
        <taxon>Pentapetalae</taxon>
        <taxon>asterids</taxon>
        <taxon>campanulids</taxon>
        <taxon>Asterales</taxon>
        <taxon>Asteraceae</taxon>
        <taxon>Asteroideae</taxon>
        <taxon>Anthemideae</taxon>
        <taxon>Anthemidinae</taxon>
        <taxon>Tanacetum</taxon>
    </lineage>
</organism>
<dbReference type="InterPro" id="IPR041588">
    <property type="entry name" value="Integrase_H2C2"/>
</dbReference>
<evidence type="ECO:0000313" key="15">
    <source>
        <dbReference type="Proteomes" id="UP001151760"/>
    </source>
</evidence>